<protein>
    <submittedName>
        <fullName evidence="2">Uncharacterized protein</fullName>
    </submittedName>
</protein>
<dbReference type="Proteomes" id="UP000266723">
    <property type="component" value="Unassembled WGS sequence"/>
</dbReference>
<evidence type="ECO:0000313" key="4">
    <source>
        <dbReference type="Proteomes" id="UP000266723"/>
    </source>
</evidence>
<name>A0A8S9K2A9_BRACR</name>
<dbReference type="AlphaFoldDB" id="A0A8S9K2A9"/>
<reference evidence="3" key="2">
    <citation type="submission" date="2019-12" db="EMBL/GenBank/DDBJ databases">
        <authorList>
            <person name="Studholme D.J."/>
            <person name="Sarris P."/>
        </authorList>
    </citation>
    <scope>NUCLEOTIDE SEQUENCE</scope>
    <source>
        <strain evidence="3">PFS-1207/04</strain>
        <tissue evidence="3">Leaf</tissue>
    </source>
</reference>
<evidence type="ECO:0000313" key="3">
    <source>
        <dbReference type="EMBL" id="KAF3493537.1"/>
    </source>
</evidence>
<reference evidence="3 4" key="3">
    <citation type="journal article" date="2020" name="BMC Genomics">
        <title>Intraspecific diversification of the crop wild relative Brassica cretica Lam. using demographic model selection.</title>
        <authorList>
            <person name="Kioukis A."/>
            <person name="Michalopoulou V.A."/>
            <person name="Briers L."/>
            <person name="Pirintsos S."/>
            <person name="Studholme D.J."/>
            <person name="Pavlidis P."/>
            <person name="Sarris P.F."/>
        </authorList>
    </citation>
    <scope>NUCLEOTIDE SEQUENCE [LARGE SCALE GENOMIC DNA]</scope>
    <source>
        <strain evidence="4">cv. PFS-1207/04</strain>
        <strain evidence="3">PFS-1207/04</strain>
    </source>
</reference>
<dbReference type="EMBL" id="QGKY02000190">
    <property type="protein sequence ID" value="KAF2588474.1"/>
    <property type="molecule type" value="Genomic_DNA"/>
</dbReference>
<evidence type="ECO:0000313" key="2">
    <source>
        <dbReference type="EMBL" id="KAF2588474.1"/>
    </source>
</evidence>
<evidence type="ECO:0000256" key="1">
    <source>
        <dbReference type="SAM" id="MobiDB-lite"/>
    </source>
</evidence>
<keyword evidence="4" id="KW-1185">Reference proteome</keyword>
<organism evidence="2">
    <name type="scientific">Brassica cretica</name>
    <name type="common">Mustard</name>
    <dbReference type="NCBI Taxonomy" id="69181"/>
    <lineage>
        <taxon>Eukaryota</taxon>
        <taxon>Viridiplantae</taxon>
        <taxon>Streptophyta</taxon>
        <taxon>Embryophyta</taxon>
        <taxon>Tracheophyta</taxon>
        <taxon>Spermatophyta</taxon>
        <taxon>Magnoliopsida</taxon>
        <taxon>eudicotyledons</taxon>
        <taxon>Gunneridae</taxon>
        <taxon>Pentapetalae</taxon>
        <taxon>rosids</taxon>
        <taxon>malvids</taxon>
        <taxon>Brassicales</taxon>
        <taxon>Brassicaceae</taxon>
        <taxon>Brassiceae</taxon>
        <taxon>Brassica</taxon>
    </lineage>
</organism>
<reference evidence="2" key="1">
    <citation type="submission" date="2019-12" db="EMBL/GenBank/DDBJ databases">
        <title>Genome sequencing and annotation of Brassica cretica.</title>
        <authorList>
            <person name="Studholme D.J."/>
            <person name="Sarris P.F."/>
        </authorList>
    </citation>
    <scope>NUCLEOTIDE SEQUENCE</scope>
    <source>
        <strain evidence="2">PFS-102/07</strain>
        <tissue evidence="2">Leaf</tissue>
    </source>
</reference>
<accession>A0A8S9K2A9</accession>
<comment type="caution">
    <text evidence="2">The sequence shown here is derived from an EMBL/GenBank/DDBJ whole genome shotgun (WGS) entry which is preliminary data.</text>
</comment>
<feature type="compositionally biased region" description="Basic residues" evidence="1">
    <location>
        <begin position="28"/>
        <end position="38"/>
    </location>
</feature>
<feature type="region of interest" description="Disordered" evidence="1">
    <location>
        <begin position="1"/>
        <end position="54"/>
    </location>
</feature>
<proteinExistence type="predicted"/>
<sequence>MTTGFNIGSSAGGARSPRDTSILEAARGRKKSKGGKRERRGEYTLRPAKGQPRRRRTVVTIFFFGTFGE</sequence>
<dbReference type="EMBL" id="QGKV02002055">
    <property type="protein sequence ID" value="KAF3493537.1"/>
    <property type="molecule type" value="Genomic_DNA"/>
</dbReference>
<gene>
    <name evidence="3" type="ORF">DY000_02054460</name>
    <name evidence="2" type="ORF">F2Q70_00039768</name>
</gene>